<dbReference type="Gene3D" id="1.20.120.530">
    <property type="entry name" value="GntR ligand-binding domain-like"/>
    <property type="match status" value="1"/>
</dbReference>
<dbReference type="GO" id="GO:0045892">
    <property type="term" value="P:negative regulation of DNA-templated transcription"/>
    <property type="evidence" value="ECO:0007669"/>
    <property type="project" value="UniProtKB-UniRule"/>
</dbReference>
<dbReference type="Pfam" id="PF07729">
    <property type="entry name" value="FCD"/>
    <property type="match status" value="1"/>
</dbReference>
<keyword evidence="4 5" id="KW-0804">Transcription</keyword>
<dbReference type="AlphaFoldDB" id="A0AB35Q1F2"/>
<dbReference type="CDD" id="cd07377">
    <property type="entry name" value="WHTH_GntR"/>
    <property type="match status" value="1"/>
</dbReference>
<dbReference type="SUPFAM" id="SSF48008">
    <property type="entry name" value="GntR ligand-binding domain-like"/>
    <property type="match status" value="1"/>
</dbReference>
<dbReference type="NCBIfam" id="NF003011">
    <property type="entry name" value="PRK03837.1"/>
    <property type="match status" value="1"/>
</dbReference>
<keyword evidence="2 5" id="KW-0805">Transcription regulation</keyword>
<evidence type="ECO:0000256" key="6">
    <source>
        <dbReference type="SAM" id="MobiDB-lite"/>
    </source>
</evidence>
<accession>A0AB35Q1F2</accession>
<evidence type="ECO:0000256" key="3">
    <source>
        <dbReference type="ARBA" id="ARBA00023125"/>
    </source>
</evidence>
<dbReference type="InterPro" id="IPR008920">
    <property type="entry name" value="TF_FadR/GntR_C"/>
</dbReference>
<evidence type="ECO:0000256" key="5">
    <source>
        <dbReference type="HAMAP-Rule" id="MF_01236"/>
    </source>
</evidence>
<evidence type="ECO:0000313" key="8">
    <source>
        <dbReference type="EMBL" id="MDS7901558.1"/>
    </source>
</evidence>
<dbReference type="InterPro" id="IPR023730">
    <property type="entry name" value="Tscrpt_reg_NanR"/>
</dbReference>
<dbReference type="InterPro" id="IPR011711">
    <property type="entry name" value="GntR_C"/>
</dbReference>
<dbReference type="GO" id="GO:0003700">
    <property type="term" value="F:DNA-binding transcription factor activity"/>
    <property type="evidence" value="ECO:0007669"/>
    <property type="project" value="UniProtKB-UniRule"/>
</dbReference>
<dbReference type="InterPro" id="IPR036390">
    <property type="entry name" value="WH_DNA-bd_sf"/>
</dbReference>
<dbReference type="Gene3D" id="1.10.10.10">
    <property type="entry name" value="Winged helix-like DNA-binding domain superfamily/Winged helix DNA-binding domain"/>
    <property type="match status" value="1"/>
</dbReference>
<proteinExistence type="inferred from homology"/>
<dbReference type="InterPro" id="IPR036388">
    <property type="entry name" value="WH-like_DNA-bd_sf"/>
</dbReference>
<dbReference type="SMART" id="SM00895">
    <property type="entry name" value="FCD"/>
    <property type="match status" value="1"/>
</dbReference>
<dbReference type="Proteomes" id="UP001249822">
    <property type="component" value="Unassembled WGS sequence"/>
</dbReference>
<evidence type="ECO:0000256" key="4">
    <source>
        <dbReference type="ARBA" id="ARBA00023163"/>
    </source>
</evidence>
<dbReference type="HAMAP" id="MF_01236">
    <property type="entry name" value="HTH_NanR"/>
    <property type="match status" value="1"/>
</dbReference>
<reference evidence="8" key="1">
    <citation type="journal article" date="2023" name="Front. Microbiol.">
        <title>Genomic characterization of carbapenem-resistant Klebsiella oxytoca complex in China: a multi-center study.</title>
        <authorList>
            <person name="Wan W."/>
            <person name="Yang X."/>
            <person name="Yu H."/>
            <person name="Wang M."/>
            <person name="Jia W."/>
            <person name="Huang B."/>
            <person name="Qu F."/>
            <person name="Shan B."/>
            <person name="Tang Y.W."/>
            <person name="Chen L."/>
            <person name="Du H."/>
        </authorList>
    </citation>
    <scope>NUCLEOTIDE SEQUENCE</scope>
    <source>
        <strain evidence="8">HD1688</strain>
    </source>
</reference>
<evidence type="ECO:0000256" key="1">
    <source>
        <dbReference type="ARBA" id="ARBA00022491"/>
    </source>
</evidence>
<evidence type="ECO:0000256" key="2">
    <source>
        <dbReference type="ARBA" id="ARBA00023015"/>
    </source>
</evidence>
<protein>
    <recommendedName>
        <fullName evidence="5">HTH-type transcriptional repressor NanR</fullName>
    </recommendedName>
</protein>
<name>A0AB35Q1F2_9ENTR</name>
<comment type="similarity">
    <text evidence="5">Belongs to the NanR family.</text>
</comment>
<dbReference type="FunFam" id="1.10.10.10:FF:000150">
    <property type="entry name" value="HTH-type transcriptional repressor NanR"/>
    <property type="match status" value="1"/>
</dbReference>
<evidence type="ECO:0000313" key="9">
    <source>
        <dbReference type="Proteomes" id="UP001249822"/>
    </source>
</evidence>
<dbReference type="PANTHER" id="PTHR43537:SF53">
    <property type="entry name" value="HTH-TYPE TRANSCRIPTIONAL REPRESSOR NANR"/>
    <property type="match status" value="1"/>
</dbReference>
<dbReference type="SMART" id="SM00345">
    <property type="entry name" value="HTH_GNTR"/>
    <property type="match status" value="1"/>
</dbReference>
<dbReference type="KEGG" id="kom:HR38_02450"/>
<comment type="caution">
    <text evidence="8">The sequence shown here is derived from an EMBL/GenBank/DDBJ whole genome shotgun (WGS) entry which is preliminary data.</text>
</comment>
<dbReference type="GO" id="GO:0003677">
    <property type="term" value="F:DNA binding"/>
    <property type="evidence" value="ECO:0007669"/>
    <property type="project" value="UniProtKB-KW"/>
</dbReference>
<dbReference type="PANTHER" id="PTHR43537">
    <property type="entry name" value="TRANSCRIPTIONAL REGULATOR, GNTR FAMILY"/>
    <property type="match status" value="1"/>
</dbReference>
<dbReference type="PROSITE" id="PS50949">
    <property type="entry name" value="HTH_GNTR"/>
    <property type="match status" value="1"/>
</dbReference>
<evidence type="ECO:0000259" key="7">
    <source>
        <dbReference type="PROSITE" id="PS50949"/>
    </source>
</evidence>
<dbReference type="Pfam" id="PF00392">
    <property type="entry name" value="GntR"/>
    <property type="match status" value="1"/>
</dbReference>
<keyword evidence="3 5" id="KW-0238">DNA-binding</keyword>
<comment type="function">
    <text evidence="5">Transcriptional repressor that controls expression of the genes required for the catabolism of sialic acids.</text>
</comment>
<dbReference type="PRINTS" id="PR00035">
    <property type="entry name" value="HTHGNTR"/>
</dbReference>
<gene>
    <name evidence="5 8" type="primary">nanR</name>
    <name evidence="8" type="ORF">PTQ40_21565</name>
</gene>
<reference evidence="8" key="2">
    <citation type="submission" date="2023-01" db="EMBL/GenBank/DDBJ databases">
        <authorList>
            <person name="Du H."/>
            <person name="Wan W."/>
        </authorList>
    </citation>
    <scope>NUCLEOTIDE SEQUENCE</scope>
    <source>
        <strain evidence="8">HD1688</strain>
    </source>
</reference>
<sequence>MVPMSAFDPQAEDTPSSIGNTLGRRPLARKKLSEMVEEELEQMIRRREFAEGEQLPSERELMTFFNVGRPSVREALAALKRKGLVQINNGERARVSRPSADTIIGELSGMAKDFLSHPGGIAHFEQLRLFFESSLVRYAAEHASEKQLEKLAQALKINSQSLDDNALFIRSDVEFHRVLAEIPGNPIFMAIHVALLDWLIAARPKVPERELHEHNSVSYQQHIAIVDAIRRRDPDEADRALQTHLNSVSATWHAFGQKAQPRKRSPRS</sequence>
<feature type="domain" description="HTH gntR-type" evidence="7">
    <location>
        <begin position="30"/>
        <end position="98"/>
    </location>
</feature>
<dbReference type="EMBL" id="JAQSKY010000019">
    <property type="protein sequence ID" value="MDS7901558.1"/>
    <property type="molecule type" value="Genomic_DNA"/>
</dbReference>
<feature type="region of interest" description="Disordered" evidence="6">
    <location>
        <begin position="1"/>
        <end position="26"/>
    </location>
</feature>
<keyword evidence="1 5" id="KW-0678">Repressor</keyword>
<dbReference type="InterPro" id="IPR000524">
    <property type="entry name" value="Tscrpt_reg_HTH_GntR"/>
</dbReference>
<organism evidence="8 9">
    <name type="scientific">Klebsiella michiganensis</name>
    <dbReference type="NCBI Taxonomy" id="1134687"/>
    <lineage>
        <taxon>Bacteria</taxon>
        <taxon>Pseudomonadati</taxon>
        <taxon>Pseudomonadota</taxon>
        <taxon>Gammaproteobacteria</taxon>
        <taxon>Enterobacterales</taxon>
        <taxon>Enterobacteriaceae</taxon>
        <taxon>Klebsiella/Raoultella group</taxon>
        <taxon>Klebsiella</taxon>
    </lineage>
</organism>
<dbReference type="RefSeq" id="WP_032693266.1">
    <property type="nucleotide sequence ID" value="NZ_BQUL01000003.1"/>
</dbReference>
<dbReference type="SUPFAM" id="SSF46785">
    <property type="entry name" value="Winged helix' DNA-binding domain"/>
    <property type="match status" value="1"/>
</dbReference>